<organism evidence="3 4">
    <name type="scientific">Lichtheimia ornata</name>
    <dbReference type="NCBI Taxonomy" id="688661"/>
    <lineage>
        <taxon>Eukaryota</taxon>
        <taxon>Fungi</taxon>
        <taxon>Fungi incertae sedis</taxon>
        <taxon>Mucoromycota</taxon>
        <taxon>Mucoromycotina</taxon>
        <taxon>Mucoromycetes</taxon>
        <taxon>Mucorales</taxon>
        <taxon>Lichtheimiaceae</taxon>
        <taxon>Lichtheimia</taxon>
    </lineage>
</organism>
<accession>A0AAD7XYG1</accession>
<sequence length="87" mass="8714">MLNFTLVKMRFFIPTLAAAIAIFSVVSAQPAPEGGADAEAVGAKGGSGLGSKADTAITSTGEDLVAGVTPEEMAQVRAFLRGDTVGS</sequence>
<dbReference type="AlphaFoldDB" id="A0AAD7XYG1"/>
<name>A0AAD7XYG1_9FUNG</name>
<feature type="chain" id="PRO_5042129818" evidence="2">
    <location>
        <begin position="29"/>
        <end position="87"/>
    </location>
</feature>
<protein>
    <submittedName>
        <fullName evidence="3">Uncharacterized protein</fullName>
    </submittedName>
</protein>
<comment type="caution">
    <text evidence="3">The sequence shown here is derived from an EMBL/GenBank/DDBJ whole genome shotgun (WGS) entry which is preliminary data.</text>
</comment>
<evidence type="ECO:0000256" key="1">
    <source>
        <dbReference type="SAM" id="MobiDB-lite"/>
    </source>
</evidence>
<dbReference type="EMBL" id="JARTCD010000020">
    <property type="protein sequence ID" value="KAJ8659105.1"/>
    <property type="molecule type" value="Genomic_DNA"/>
</dbReference>
<keyword evidence="2" id="KW-0732">Signal</keyword>
<dbReference type="RefSeq" id="XP_058344018.1">
    <property type="nucleotide sequence ID" value="XM_058485191.1"/>
</dbReference>
<evidence type="ECO:0000313" key="4">
    <source>
        <dbReference type="Proteomes" id="UP001234581"/>
    </source>
</evidence>
<feature type="signal peptide" evidence="2">
    <location>
        <begin position="1"/>
        <end position="28"/>
    </location>
</feature>
<dbReference type="GeneID" id="83212557"/>
<evidence type="ECO:0000313" key="3">
    <source>
        <dbReference type="EMBL" id="KAJ8659105.1"/>
    </source>
</evidence>
<proteinExistence type="predicted"/>
<gene>
    <name evidence="3" type="ORF">O0I10_005144</name>
</gene>
<feature type="region of interest" description="Disordered" evidence="1">
    <location>
        <begin position="34"/>
        <end position="55"/>
    </location>
</feature>
<dbReference type="Proteomes" id="UP001234581">
    <property type="component" value="Unassembled WGS sequence"/>
</dbReference>
<evidence type="ECO:0000256" key="2">
    <source>
        <dbReference type="SAM" id="SignalP"/>
    </source>
</evidence>
<reference evidence="3 4" key="1">
    <citation type="submission" date="2023-03" db="EMBL/GenBank/DDBJ databases">
        <title>Genome sequence of Lichtheimia ornata CBS 291.66.</title>
        <authorList>
            <person name="Mohabir J.T."/>
            <person name="Shea T.P."/>
            <person name="Kurbessoian T."/>
            <person name="Berby B."/>
            <person name="Fontaine J."/>
            <person name="Livny J."/>
            <person name="Gnirke A."/>
            <person name="Stajich J.E."/>
            <person name="Cuomo C.A."/>
        </authorList>
    </citation>
    <scope>NUCLEOTIDE SEQUENCE [LARGE SCALE GENOMIC DNA]</scope>
    <source>
        <strain evidence="3">CBS 291.66</strain>
    </source>
</reference>
<keyword evidence="4" id="KW-1185">Reference proteome</keyword>